<dbReference type="Gene3D" id="3.40.50.1110">
    <property type="entry name" value="SGNH hydrolase"/>
    <property type="match status" value="1"/>
</dbReference>
<feature type="compositionally biased region" description="Basic and acidic residues" evidence="1">
    <location>
        <begin position="258"/>
        <end position="272"/>
    </location>
</feature>
<dbReference type="InterPro" id="IPR036514">
    <property type="entry name" value="SGNH_hydro_sf"/>
</dbReference>
<sequence>MHWIEKWAAVGDSFTAGIGAGQIWMPTWSDRKCSRYDRSYVALLHHAIGPSPVKFEYVACSGARSGDILEQIEKLDTGHDLVVLTATGNDLCLVDVLKACVFLPYYGEKECDVALDKARYNIQFLVEKNVHEIVKALNKKMKNSGVIVWASYARFFHEGEGNTNDCAFYQDWTFPRAGSVFEPLALTLERRKKFNDLVAQANSAIEGALKKIKDDYIQKIRFANWDHWASDDRIAGQFCWPGSTGQVPDPRQPNLHFFKPDTKRRLSHDETKKKKRDVPALEPEPAMHGFAGGVNGSTVSVNLESEVLRQLQGRAPIDPPGCPGDNDYLSFGVGLPDRWGKFFHPNELGHTTIASFVLHEIISARADILKVRNPICDHKKDFFECKVTRNENLRHYVHVKLVDDTYKTYCKGVSGHERQSGWHDERIFYPGTPEEHKFSISLDTGASQFSYTECVDSFTRIIHGCDGLRDDNPLNLKHGGVYRKGKYSYELSMGPIQRPWPLAREQGSCDGRYKFLFSHYEIRGTGWGTIDSGEKLRERVKSCIGGGLTRWHFSYYDKSNPDGMEWEASFNTPVWVRRRCFANGKVFTESGGPSIGCGGND</sequence>
<organism evidence="3 4">
    <name type="scientific">Aspergillus avenaceus</name>
    <dbReference type="NCBI Taxonomy" id="36643"/>
    <lineage>
        <taxon>Eukaryota</taxon>
        <taxon>Fungi</taxon>
        <taxon>Dikarya</taxon>
        <taxon>Ascomycota</taxon>
        <taxon>Pezizomycotina</taxon>
        <taxon>Eurotiomycetes</taxon>
        <taxon>Eurotiomycetidae</taxon>
        <taxon>Eurotiales</taxon>
        <taxon>Aspergillaceae</taxon>
        <taxon>Aspergillus</taxon>
        <taxon>Aspergillus subgen. Circumdati</taxon>
    </lineage>
</organism>
<evidence type="ECO:0000313" key="4">
    <source>
        <dbReference type="Proteomes" id="UP000325780"/>
    </source>
</evidence>
<evidence type="ECO:0000256" key="1">
    <source>
        <dbReference type="SAM" id="MobiDB-lite"/>
    </source>
</evidence>
<keyword evidence="3" id="KW-0378">Hydrolase</keyword>
<name>A0A5N6U0I9_ASPAV</name>
<dbReference type="GO" id="GO:0006629">
    <property type="term" value="P:lipid metabolic process"/>
    <property type="evidence" value="ECO:0007669"/>
    <property type="project" value="TreeGrafter"/>
</dbReference>
<accession>A0A5N6U0I9</accession>
<evidence type="ECO:0000313" key="3">
    <source>
        <dbReference type="EMBL" id="KAE8151869.1"/>
    </source>
</evidence>
<dbReference type="SUPFAM" id="SSF52266">
    <property type="entry name" value="SGNH hydrolase"/>
    <property type="match status" value="1"/>
</dbReference>
<dbReference type="OrthoDB" id="1896086at2759"/>
<dbReference type="InterPro" id="IPR013830">
    <property type="entry name" value="SGNH_hydro"/>
</dbReference>
<dbReference type="CDD" id="cd01823">
    <property type="entry name" value="SEST_like"/>
    <property type="match status" value="1"/>
</dbReference>
<dbReference type="PANTHER" id="PTHR37981:SF1">
    <property type="entry name" value="SGNH HYDROLASE-TYPE ESTERASE DOMAIN-CONTAINING PROTEIN"/>
    <property type="match status" value="1"/>
</dbReference>
<gene>
    <name evidence="3" type="ORF">BDV25DRAFT_128467</name>
</gene>
<keyword evidence="4" id="KW-1185">Reference proteome</keyword>
<feature type="domain" description="SGNH hydrolase-type esterase" evidence="2">
    <location>
        <begin position="9"/>
        <end position="204"/>
    </location>
</feature>
<dbReference type="EMBL" id="ML742063">
    <property type="protein sequence ID" value="KAE8151869.1"/>
    <property type="molecule type" value="Genomic_DNA"/>
</dbReference>
<proteinExistence type="predicted"/>
<dbReference type="Pfam" id="PF18647">
    <property type="entry name" value="Fungal_lectin_2"/>
    <property type="match status" value="1"/>
</dbReference>
<protein>
    <submittedName>
        <fullName evidence="3">SGNH hydrolase-type esterase domain-containing protein</fullName>
    </submittedName>
</protein>
<dbReference type="AlphaFoldDB" id="A0A5N6U0I9"/>
<evidence type="ECO:0000259" key="2">
    <source>
        <dbReference type="Pfam" id="PF13472"/>
    </source>
</evidence>
<dbReference type="InterPro" id="IPR037460">
    <property type="entry name" value="SEST-like"/>
</dbReference>
<dbReference type="PANTHER" id="PTHR37981">
    <property type="entry name" value="LIPASE 2"/>
    <property type="match status" value="1"/>
</dbReference>
<reference evidence="3 4" key="1">
    <citation type="submission" date="2019-04" db="EMBL/GenBank/DDBJ databases">
        <title>Friends and foes A comparative genomics study of 23 Aspergillus species from section Flavi.</title>
        <authorList>
            <consortium name="DOE Joint Genome Institute"/>
            <person name="Kjaerbolling I."/>
            <person name="Vesth T."/>
            <person name="Frisvad J.C."/>
            <person name="Nybo J.L."/>
            <person name="Theobald S."/>
            <person name="Kildgaard S."/>
            <person name="Isbrandt T."/>
            <person name="Kuo A."/>
            <person name="Sato A."/>
            <person name="Lyhne E.K."/>
            <person name="Kogle M.E."/>
            <person name="Wiebenga A."/>
            <person name="Kun R.S."/>
            <person name="Lubbers R.J."/>
            <person name="Makela M.R."/>
            <person name="Barry K."/>
            <person name="Chovatia M."/>
            <person name="Clum A."/>
            <person name="Daum C."/>
            <person name="Haridas S."/>
            <person name="He G."/>
            <person name="LaButti K."/>
            <person name="Lipzen A."/>
            <person name="Mondo S."/>
            <person name="Riley R."/>
            <person name="Salamov A."/>
            <person name="Simmons B.A."/>
            <person name="Magnuson J.K."/>
            <person name="Henrissat B."/>
            <person name="Mortensen U.H."/>
            <person name="Larsen T.O."/>
            <person name="Devries R.P."/>
            <person name="Grigoriev I.V."/>
            <person name="Machida M."/>
            <person name="Baker S.E."/>
            <person name="Andersen M.R."/>
        </authorList>
    </citation>
    <scope>NUCLEOTIDE SEQUENCE [LARGE SCALE GENOMIC DNA]</scope>
    <source>
        <strain evidence="3 4">IBT 18842</strain>
    </source>
</reference>
<dbReference type="Pfam" id="PF13472">
    <property type="entry name" value="Lipase_GDSL_2"/>
    <property type="match status" value="1"/>
</dbReference>
<feature type="region of interest" description="Disordered" evidence="1">
    <location>
        <begin position="245"/>
        <end position="292"/>
    </location>
</feature>
<dbReference type="Proteomes" id="UP000325780">
    <property type="component" value="Unassembled WGS sequence"/>
</dbReference>
<dbReference type="GO" id="GO:0016788">
    <property type="term" value="F:hydrolase activity, acting on ester bonds"/>
    <property type="evidence" value="ECO:0007669"/>
    <property type="project" value="InterPro"/>
</dbReference>